<dbReference type="Pfam" id="PF19054">
    <property type="entry name" value="DUF5753"/>
    <property type="match status" value="1"/>
</dbReference>
<dbReference type="PROSITE" id="PS50943">
    <property type="entry name" value="HTH_CROC1"/>
    <property type="match status" value="1"/>
</dbReference>
<dbReference type="GO" id="GO:0003677">
    <property type="term" value="F:DNA binding"/>
    <property type="evidence" value="ECO:0007669"/>
    <property type="project" value="InterPro"/>
</dbReference>
<evidence type="ECO:0000313" key="3">
    <source>
        <dbReference type="Proteomes" id="UP000555564"/>
    </source>
</evidence>
<dbReference type="CDD" id="cd00093">
    <property type="entry name" value="HTH_XRE"/>
    <property type="match status" value="1"/>
</dbReference>
<name>A0A7X0IH97_9ACTN</name>
<dbReference type="InterPro" id="IPR010982">
    <property type="entry name" value="Lambda_DNA-bd_dom_sf"/>
</dbReference>
<reference evidence="2 3" key="1">
    <citation type="submission" date="2020-08" db="EMBL/GenBank/DDBJ databases">
        <title>Sequencing the genomes of 1000 actinobacteria strains.</title>
        <authorList>
            <person name="Klenk H.-P."/>
        </authorList>
    </citation>
    <scope>NUCLEOTIDE SEQUENCE [LARGE SCALE GENOMIC DNA]</scope>
    <source>
        <strain evidence="2 3">DSM 44936</strain>
    </source>
</reference>
<feature type="domain" description="HTH cro/C1-type" evidence="1">
    <location>
        <begin position="18"/>
        <end position="72"/>
    </location>
</feature>
<dbReference type="EMBL" id="JACHIU010000001">
    <property type="protein sequence ID" value="MBB6475214.1"/>
    <property type="molecule type" value="Genomic_DNA"/>
</dbReference>
<evidence type="ECO:0000259" key="1">
    <source>
        <dbReference type="PROSITE" id="PS50943"/>
    </source>
</evidence>
<dbReference type="SMART" id="SM00530">
    <property type="entry name" value="HTH_XRE"/>
    <property type="match status" value="1"/>
</dbReference>
<comment type="caution">
    <text evidence="2">The sequence shown here is derived from an EMBL/GenBank/DDBJ whole genome shotgun (WGS) entry which is preliminary data.</text>
</comment>
<dbReference type="Proteomes" id="UP000555564">
    <property type="component" value="Unassembled WGS sequence"/>
</dbReference>
<dbReference type="AlphaFoldDB" id="A0A7X0IH97"/>
<gene>
    <name evidence="2" type="ORF">BJ992_004645</name>
</gene>
<sequence>MASRTSPTVRRRRLAAELRRLRQGTGRTREEVAEWVGCAPATVTKIENGSAAARPADVSLLLELYGVTGAARDELMTLAREARRRGWWHEYADTFHPGFDVYVGLEEEASSISVYRSETVGGLFQTEAYTRALFAAETPAVAERDVERHVAVRAKRQERLAAADAPSTCAVLNEAVLWREVGGRDTMREQLCHLVKVSRTPGTTVQVLPFAAGSHPGMHGAFTVLGFPEAGDRDMVYIEYRQGSLFLEKQADKDAYVRLFDHLRAKALGPEESRALITRVAGQMA</sequence>
<dbReference type="InterPro" id="IPR043917">
    <property type="entry name" value="DUF5753"/>
</dbReference>
<dbReference type="Pfam" id="PF13560">
    <property type="entry name" value="HTH_31"/>
    <property type="match status" value="1"/>
</dbReference>
<accession>A0A7X0IH97</accession>
<protein>
    <submittedName>
        <fullName evidence="2">Transcriptional regulator with XRE-family HTH domain</fullName>
    </submittedName>
</protein>
<dbReference type="InterPro" id="IPR001387">
    <property type="entry name" value="Cro/C1-type_HTH"/>
</dbReference>
<keyword evidence="3" id="KW-1185">Reference proteome</keyword>
<organism evidence="2 3">
    <name type="scientific">Sphaerisporangium rubeum</name>
    <dbReference type="NCBI Taxonomy" id="321317"/>
    <lineage>
        <taxon>Bacteria</taxon>
        <taxon>Bacillati</taxon>
        <taxon>Actinomycetota</taxon>
        <taxon>Actinomycetes</taxon>
        <taxon>Streptosporangiales</taxon>
        <taxon>Streptosporangiaceae</taxon>
        <taxon>Sphaerisporangium</taxon>
    </lineage>
</organism>
<proteinExistence type="predicted"/>
<evidence type="ECO:0000313" key="2">
    <source>
        <dbReference type="EMBL" id="MBB6475214.1"/>
    </source>
</evidence>
<dbReference type="SUPFAM" id="SSF47413">
    <property type="entry name" value="lambda repressor-like DNA-binding domains"/>
    <property type="match status" value="1"/>
</dbReference>
<dbReference type="Gene3D" id="1.10.260.40">
    <property type="entry name" value="lambda repressor-like DNA-binding domains"/>
    <property type="match status" value="1"/>
</dbReference>
<dbReference type="RefSeq" id="WP_184984383.1">
    <property type="nucleotide sequence ID" value="NZ_BAAALO010000047.1"/>
</dbReference>